<evidence type="ECO:0000256" key="1">
    <source>
        <dbReference type="ARBA" id="ARBA00005877"/>
    </source>
</evidence>
<sequence length="386" mass="44008">MSKKIESVNYGLEKIFEGAQDFLPLLGTDYVELYVGNAKQAAHFYKTAFGFQSLAYKGLETGSRDTVSYVLKQDKIRLVLTSPLNSKQEINKHVVKHGDGVKVVALWVEDARSAYEETTKRGAKSFLEPTVEKDENGEIVKAGIYTYGETVHMFIERKNFNGTFLPGYVKWESDYNPEPVGLKYIDHMVGNVGWNEMNIWVKWYEDVMGFVNFLSFDDKQIHTEYSALMSKVMSNGNGRIKFPINEPAEGKKKSQIEEYLDFYEGPGVQHIAMATDDIIKAVTDLRSRGIEFLSTPPDEYYNAIPGRLEEFSHELHEDLKRLKGLGIMVDADEEGYLLQIFTKPLQDRPTMFFEIIQRMGAKGFGAGNFKALFESIEREQELRGTL</sequence>
<keyword evidence="7" id="KW-0670">Pyruvate</keyword>
<evidence type="ECO:0000256" key="5">
    <source>
        <dbReference type="PIRSR" id="PIRSR009283-1"/>
    </source>
</evidence>
<protein>
    <submittedName>
        <fullName evidence="7">4-hydroxyphenylpyruvate dioxygenase</fullName>
        <ecNumber evidence="7">1.13.11.27</ecNumber>
    </submittedName>
</protein>
<dbReference type="Pfam" id="PF00903">
    <property type="entry name" value="Glyoxalase"/>
    <property type="match status" value="1"/>
</dbReference>
<dbReference type="FunFam" id="3.10.180.10:FF:000001">
    <property type="entry name" value="4-hydroxyphenylpyruvate dioxygenase"/>
    <property type="match status" value="1"/>
</dbReference>
<keyword evidence="3" id="KW-0677">Repeat</keyword>
<dbReference type="EC" id="1.13.11.27" evidence="7"/>
<feature type="domain" description="VOC" evidence="6">
    <location>
        <begin position="184"/>
        <end position="343"/>
    </location>
</feature>
<dbReference type="InterPro" id="IPR029068">
    <property type="entry name" value="Glyas_Bleomycin-R_OHBP_Dase"/>
</dbReference>
<dbReference type="AlphaFoldDB" id="A0A5C6ZXA1"/>
<name>A0A5C6ZXA1_9FLAO</name>
<dbReference type="CDD" id="cd07250">
    <property type="entry name" value="HPPD_C_like"/>
    <property type="match status" value="1"/>
</dbReference>
<feature type="domain" description="VOC" evidence="6">
    <location>
        <begin position="27"/>
        <end position="157"/>
    </location>
</feature>
<dbReference type="PROSITE" id="PS51819">
    <property type="entry name" value="VOC"/>
    <property type="match status" value="2"/>
</dbReference>
<dbReference type="EMBL" id="VORY01000001">
    <property type="protein sequence ID" value="TXD95643.1"/>
    <property type="molecule type" value="Genomic_DNA"/>
</dbReference>
<dbReference type="Gene3D" id="3.10.180.10">
    <property type="entry name" value="2,3-Dihydroxybiphenyl 1,2-Dioxygenase, domain 1"/>
    <property type="match status" value="2"/>
</dbReference>
<dbReference type="PANTHER" id="PTHR11959">
    <property type="entry name" value="4-HYDROXYPHENYLPYRUVATE DIOXYGENASE"/>
    <property type="match status" value="1"/>
</dbReference>
<evidence type="ECO:0000256" key="3">
    <source>
        <dbReference type="ARBA" id="ARBA00022737"/>
    </source>
</evidence>
<keyword evidence="4 5" id="KW-0408">Iron</keyword>
<dbReference type="Proteomes" id="UP000321367">
    <property type="component" value="Unassembled WGS sequence"/>
</dbReference>
<evidence type="ECO:0000259" key="6">
    <source>
        <dbReference type="PROSITE" id="PS51819"/>
    </source>
</evidence>
<comment type="cofactor">
    <cofactor evidence="5">
        <name>Fe cation</name>
        <dbReference type="ChEBI" id="CHEBI:24875"/>
    </cofactor>
    <text evidence="5">Binds 1 Fe cation per subunit.</text>
</comment>
<organism evidence="7 8">
    <name type="scientific">Gillisia hiemivivida</name>
    <dbReference type="NCBI Taxonomy" id="291190"/>
    <lineage>
        <taxon>Bacteria</taxon>
        <taxon>Pseudomonadati</taxon>
        <taxon>Bacteroidota</taxon>
        <taxon>Flavobacteriia</taxon>
        <taxon>Flavobacteriales</taxon>
        <taxon>Flavobacteriaceae</taxon>
        <taxon>Gillisia</taxon>
    </lineage>
</organism>
<dbReference type="Pfam" id="PF13669">
    <property type="entry name" value="Glyoxalase_4"/>
    <property type="match status" value="1"/>
</dbReference>
<accession>A0A5C6ZXA1</accession>
<feature type="binding site" evidence="5">
    <location>
        <position position="187"/>
    </location>
    <ligand>
        <name>Fe cation</name>
        <dbReference type="ChEBI" id="CHEBI:24875"/>
    </ligand>
</feature>
<dbReference type="InterPro" id="IPR041735">
    <property type="entry name" value="4OHPhenylPyrv_dOase_C"/>
</dbReference>
<evidence type="ECO:0000256" key="4">
    <source>
        <dbReference type="ARBA" id="ARBA00023004"/>
    </source>
</evidence>
<dbReference type="CDD" id="cd08342">
    <property type="entry name" value="HPPD_N_like"/>
    <property type="match status" value="1"/>
</dbReference>
<dbReference type="SUPFAM" id="SSF54593">
    <property type="entry name" value="Glyoxalase/Bleomycin resistance protein/Dihydroxybiphenyl dioxygenase"/>
    <property type="match status" value="1"/>
</dbReference>
<gene>
    <name evidence="7" type="primary">hppD</name>
    <name evidence="7" type="ORF">ES724_01010</name>
</gene>
<keyword evidence="8" id="KW-1185">Reference proteome</keyword>
<dbReference type="PANTHER" id="PTHR11959:SF1">
    <property type="entry name" value="4-HYDROXYPHENYLPYRUVATE DIOXYGENASE"/>
    <property type="match status" value="1"/>
</dbReference>
<dbReference type="GO" id="GO:0006572">
    <property type="term" value="P:L-tyrosine catabolic process"/>
    <property type="evidence" value="ECO:0007669"/>
    <property type="project" value="TreeGrafter"/>
</dbReference>
<reference evidence="7 8" key="1">
    <citation type="submission" date="2019-08" db="EMBL/GenBank/DDBJ databases">
        <title>Genome sequence of Gillisia hiemivivida IC154 (type strain).</title>
        <authorList>
            <person name="Bowman J.P."/>
        </authorList>
    </citation>
    <scope>NUCLEOTIDE SEQUENCE [LARGE SCALE GENOMIC DNA]</scope>
    <source>
        <strain evidence="7 8">IC154</strain>
    </source>
</reference>
<dbReference type="InterPro" id="IPR004360">
    <property type="entry name" value="Glyas_Fos-R_dOase_dom"/>
</dbReference>
<dbReference type="RefSeq" id="WP_146928368.1">
    <property type="nucleotide sequence ID" value="NZ_CBCSHZ010000002.1"/>
</dbReference>
<evidence type="ECO:0000256" key="2">
    <source>
        <dbReference type="ARBA" id="ARBA00022723"/>
    </source>
</evidence>
<keyword evidence="7" id="KW-0560">Oxidoreductase</keyword>
<dbReference type="InterPro" id="IPR037523">
    <property type="entry name" value="VOC_core"/>
</dbReference>
<keyword evidence="2 5" id="KW-0479">Metal-binding</keyword>
<feature type="binding site" evidence="5">
    <location>
        <position position="354"/>
    </location>
    <ligand>
        <name>Fe cation</name>
        <dbReference type="ChEBI" id="CHEBI:24875"/>
    </ligand>
</feature>
<keyword evidence="7" id="KW-0223">Dioxygenase</keyword>
<dbReference type="InterPro" id="IPR041736">
    <property type="entry name" value="4OHPhenylPyrv_dOase_N"/>
</dbReference>
<dbReference type="PIRSF" id="PIRSF009283">
    <property type="entry name" value="HPP_dOase"/>
    <property type="match status" value="1"/>
</dbReference>
<dbReference type="NCBIfam" id="TIGR01263">
    <property type="entry name" value="4HPPD"/>
    <property type="match status" value="1"/>
</dbReference>
<comment type="similarity">
    <text evidence="1">Belongs to the 4HPPD family.</text>
</comment>
<evidence type="ECO:0000313" key="8">
    <source>
        <dbReference type="Proteomes" id="UP000321367"/>
    </source>
</evidence>
<feature type="binding site" evidence="5">
    <location>
        <position position="270"/>
    </location>
    <ligand>
        <name>Fe cation</name>
        <dbReference type="ChEBI" id="CHEBI:24875"/>
    </ligand>
</feature>
<dbReference type="OrthoDB" id="9780241at2"/>
<proteinExistence type="inferred from homology"/>
<comment type="caution">
    <text evidence="7">The sequence shown here is derived from an EMBL/GenBank/DDBJ whole genome shotgun (WGS) entry which is preliminary data.</text>
</comment>
<dbReference type="GO" id="GO:0046872">
    <property type="term" value="F:metal ion binding"/>
    <property type="evidence" value="ECO:0007669"/>
    <property type="project" value="UniProtKB-KW"/>
</dbReference>
<dbReference type="InterPro" id="IPR005956">
    <property type="entry name" value="4OHPhenylPyrv_dOase"/>
</dbReference>
<evidence type="ECO:0000313" key="7">
    <source>
        <dbReference type="EMBL" id="TXD95643.1"/>
    </source>
</evidence>
<dbReference type="GO" id="GO:0003868">
    <property type="term" value="F:4-hydroxyphenylpyruvate dioxygenase activity"/>
    <property type="evidence" value="ECO:0007669"/>
    <property type="project" value="UniProtKB-EC"/>
</dbReference>